<gene>
    <name evidence="1" type="ORF">BCR42DRAFT_104863</name>
</gene>
<comment type="caution">
    <text evidence="1">The sequence shown here is derived from an EMBL/GenBank/DDBJ whole genome shotgun (WGS) entry which is preliminary data.</text>
</comment>
<organism evidence="1 2">
    <name type="scientific">Absidia repens</name>
    <dbReference type="NCBI Taxonomy" id="90262"/>
    <lineage>
        <taxon>Eukaryota</taxon>
        <taxon>Fungi</taxon>
        <taxon>Fungi incertae sedis</taxon>
        <taxon>Mucoromycota</taxon>
        <taxon>Mucoromycotina</taxon>
        <taxon>Mucoromycetes</taxon>
        <taxon>Mucorales</taxon>
        <taxon>Cunninghamellaceae</taxon>
        <taxon>Absidia</taxon>
    </lineage>
</organism>
<evidence type="ECO:0000313" key="1">
    <source>
        <dbReference type="EMBL" id="ORZ11254.1"/>
    </source>
</evidence>
<sequence length="73" mass="8815">MTDFLYMMSQAKLAEYYDTRTDLPIRKYVLIANMLRKSTVQKEDKAEEQWLNTCLDALDKQEDKTEEQWLDNF</sequence>
<accession>A0A1X2I870</accession>
<dbReference type="AlphaFoldDB" id="A0A1X2I870"/>
<dbReference type="OrthoDB" id="2377025at2759"/>
<name>A0A1X2I870_9FUNG</name>
<protein>
    <submittedName>
        <fullName evidence="1">Uncharacterized protein</fullName>
    </submittedName>
</protein>
<dbReference type="EMBL" id="MCGE01000022">
    <property type="protein sequence ID" value="ORZ11254.1"/>
    <property type="molecule type" value="Genomic_DNA"/>
</dbReference>
<dbReference type="Proteomes" id="UP000193560">
    <property type="component" value="Unassembled WGS sequence"/>
</dbReference>
<keyword evidence="2" id="KW-1185">Reference proteome</keyword>
<reference evidence="1 2" key="1">
    <citation type="submission" date="2016-07" db="EMBL/GenBank/DDBJ databases">
        <title>Pervasive Adenine N6-methylation of Active Genes in Fungi.</title>
        <authorList>
            <consortium name="DOE Joint Genome Institute"/>
            <person name="Mondo S.J."/>
            <person name="Dannebaum R.O."/>
            <person name="Kuo R.C."/>
            <person name="Labutti K."/>
            <person name="Haridas S."/>
            <person name="Kuo A."/>
            <person name="Salamov A."/>
            <person name="Ahrendt S.R."/>
            <person name="Lipzen A."/>
            <person name="Sullivan W."/>
            <person name="Andreopoulos W.B."/>
            <person name="Clum A."/>
            <person name="Lindquist E."/>
            <person name="Daum C."/>
            <person name="Ramamoorthy G.K."/>
            <person name="Gryganskyi A."/>
            <person name="Culley D."/>
            <person name="Magnuson J.K."/>
            <person name="James T.Y."/>
            <person name="O'Malley M.A."/>
            <person name="Stajich J.E."/>
            <person name="Spatafora J.W."/>
            <person name="Visel A."/>
            <person name="Grigoriev I.V."/>
        </authorList>
    </citation>
    <scope>NUCLEOTIDE SEQUENCE [LARGE SCALE GENOMIC DNA]</scope>
    <source>
        <strain evidence="1 2">NRRL 1336</strain>
    </source>
</reference>
<evidence type="ECO:0000313" key="2">
    <source>
        <dbReference type="Proteomes" id="UP000193560"/>
    </source>
</evidence>
<proteinExistence type="predicted"/>